<evidence type="ECO:0000313" key="4">
    <source>
        <dbReference type="Proteomes" id="UP000199306"/>
    </source>
</evidence>
<sequence length="282" mass="31707">MTMRLLFFLLTCIIWASDASAQANLYTNPVFIQQLYKDAEYLSLKQRVSQEFAHSVPGHWGEFVKGVDEDFITQNKVIAFTFDACGGKNGSAYDAELIDFLNNEKIPATLFVTGKWIDANYTTFLKLSQNPLFEIENHGFNHKPCSVDGESEYGIHGTKDVPDAFDEIEANAIKIQKITGKRPAFYRSSTAYTDEACAKIARQLGITIISFDVLSGDAVPNTPKAVIVESVLKNIKPGALVIMHFNRPLWNTYEAMQEIVPELRKRGYTFSQLQNYPLKGKN</sequence>
<dbReference type="PROSITE" id="PS51677">
    <property type="entry name" value="NODB"/>
    <property type="match status" value="1"/>
</dbReference>
<dbReference type="PANTHER" id="PTHR10587:SF134">
    <property type="entry name" value="SECRETED PROTEIN"/>
    <property type="match status" value="1"/>
</dbReference>
<dbReference type="PANTHER" id="PTHR10587">
    <property type="entry name" value="GLYCOSYL TRANSFERASE-RELATED"/>
    <property type="match status" value="1"/>
</dbReference>
<dbReference type="InterPro" id="IPR050248">
    <property type="entry name" value="Polysacc_deacetylase_ArnD"/>
</dbReference>
<evidence type="ECO:0000313" key="3">
    <source>
        <dbReference type="EMBL" id="SFP87559.1"/>
    </source>
</evidence>
<dbReference type="Proteomes" id="UP000199306">
    <property type="component" value="Unassembled WGS sequence"/>
</dbReference>
<dbReference type="OrthoDB" id="9784220at2"/>
<keyword evidence="1" id="KW-0732">Signal</keyword>
<dbReference type="STRING" id="1079859.SAMN04515674_106247"/>
<dbReference type="InterPro" id="IPR011330">
    <property type="entry name" value="Glyco_hydro/deAcase_b/a-brl"/>
</dbReference>
<dbReference type="CDD" id="cd10955">
    <property type="entry name" value="CE4_BH0857_like"/>
    <property type="match status" value="1"/>
</dbReference>
<accession>A0A1I5TX25</accession>
<dbReference type="GO" id="GO:0016810">
    <property type="term" value="F:hydrolase activity, acting on carbon-nitrogen (but not peptide) bonds"/>
    <property type="evidence" value="ECO:0007669"/>
    <property type="project" value="InterPro"/>
</dbReference>
<dbReference type="Gene3D" id="3.20.20.370">
    <property type="entry name" value="Glycoside hydrolase/deacetylase"/>
    <property type="match status" value="1"/>
</dbReference>
<dbReference type="GO" id="GO:0005975">
    <property type="term" value="P:carbohydrate metabolic process"/>
    <property type="evidence" value="ECO:0007669"/>
    <property type="project" value="InterPro"/>
</dbReference>
<evidence type="ECO:0000259" key="2">
    <source>
        <dbReference type="PROSITE" id="PS51677"/>
    </source>
</evidence>
<reference evidence="3 4" key="1">
    <citation type="submission" date="2016-10" db="EMBL/GenBank/DDBJ databases">
        <authorList>
            <person name="de Groot N.N."/>
        </authorList>
    </citation>
    <scope>NUCLEOTIDE SEQUENCE [LARGE SCALE GENOMIC DNA]</scope>
    <source>
        <strain evidence="4">E92,LMG 26720,CCM 7988</strain>
    </source>
</reference>
<proteinExistence type="predicted"/>
<dbReference type="EMBL" id="FOXH01000006">
    <property type="protein sequence ID" value="SFP87559.1"/>
    <property type="molecule type" value="Genomic_DNA"/>
</dbReference>
<organism evidence="3 4">
    <name type="scientific">Pseudarcicella hirudinis</name>
    <dbReference type="NCBI Taxonomy" id="1079859"/>
    <lineage>
        <taxon>Bacteria</taxon>
        <taxon>Pseudomonadati</taxon>
        <taxon>Bacteroidota</taxon>
        <taxon>Cytophagia</taxon>
        <taxon>Cytophagales</taxon>
        <taxon>Flectobacillaceae</taxon>
        <taxon>Pseudarcicella</taxon>
    </lineage>
</organism>
<dbReference type="RefSeq" id="WP_092017508.1">
    <property type="nucleotide sequence ID" value="NZ_FOXH01000006.1"/>
</dbReference>
<dbReference type="InterPro" id="IPR002509">
    <property type="entry name" value="NODB_dom"/>
</dbReference>
<protein>
    <submittedName>
        <fullName evidence="3">Peptidoglycan/xylan/chitin deacetylase, PgdA/CDA1 family</fullName>
    </submittedName>
</protein>
<feature type="domain" description="NodB homology" evidence="2">
    <location>
        <begin position="76"/>
        <end position="271"/>
    </location>
</feature>
<name>A0A1I5TX25_9BACT</name>
<dbReference type="SUPFAM" id="SSF88713">
    <property type="entry name" value="Glycoside hydrolase/deacetylase"/>
    <property type="match status" value="1"/>
</dbReference>
<dbReference type="AlphaFoldDB" id="A0A1I5TX25"/>
<dbReference type="Pfam" id="PF01522">
    <property type="entry name" value="Polysacc_deac_1"/>
    <property type="match status" value="1"/>
</dbReference>
<keyword evidence="4" id="KW-1185">Reference proteome</keyword>
<evidence type="ECO:0000256" key="1">
    <source>
        <dbReference type="SAM" id="SignalP"/>
    </source>
</evidence>
<feature type="chain" id="PRO_5011670921" evidence="1">
    <location>
        <begin position="22"/>
        <end position="282"/>
    </location>
</feature>
<feature type="signal peptide" evidence="1">
    <location>
        <begin position="1"/>
        <end position="21"/>
    </location>
</feature>
<gene>
    <name evidence="3" type="ORF">SAMN04515674_106247</name>
</gene>